<reference evidence="2 3" key="1">
    <citation type="submission" date="2019-09" db="EMBL/GenBank/DDBJ databases">
        <authorList>
            <person name="Depoorter E."/>
        </authorList>
    </citation>
    <scope>NUCLEOTIDE SEQUENCE [LARGE SCALE GENOMIC DNA]</scope>
    <source>
        <strain evidence="2">LMG 24065</strain>
    </source>
</reference>
<keyword evidence="3" id="KW-1185">Reference proteome</keyword>
<name>A0A6P2R9M7_9BURK</name>
<dbReference type="RefSeq" id="WP_151052004.1">
    <property type="nucleotide sequence ID" value="NZ_CABVPN010000056.1"/>
</dbReference>
<evidence type="ECO:0000313" key="2">
    <source>
        <dbReference type="EMBL" id="VWC29616.1"/>
    </source>
</evidence>
<organism evidence="2 3">
    <name type="scientific">Burkholderia diffusa</name>
    <dbReference type="NCBI Taxonomy" id="488732"/>
    <lineage>
        <taxon>Bacteria</taxon>
        <taxon>Pseudomonadati</taxon>
        <taxon>Pseudomonadota</taxon>
        <taxon>Betaproteobacteria</taxon>
        <taxon>Burkholderiales</taxon>
        <taxon>Burkholderiaceae</taxon>
        <taxon>Burkholderia</taxon>
        <taxon>Burkholderia cepacia complex</taxon>
    </lineage>
</organism>
<accession>A0A6P2R9M7</accession>
<dbReference type="AlphaFoldDB" id="A0A6P2R9M7"/>
<keyword evidence="1" id="KW-0812">Transmembrane</keyword>
<gene>
    <name evidence="2" type="ORF">BDI24065_06307</name>
</gene>
<keyword evidence="1" id="KW-1133">Transmembrane helix</keyword>
<protein>
    <submittedName>
        <fullName evidence="2">Uncharacterized protein</fullName>
    </submittedName>
</protein>
<evidence type="ECO:0000256" key="1">
    <source>
        <dbReference type="SAM" id="Phobius"/>
    </source>
</evidence>
<sequence length="155" mass="16211">MTDETGPKVESGPSDLDEVLKRVQGQIPAEVHSVRSKMIGAYTAFVAATFIASITNSVAIGGGKLVICLFSLSLPALVGHLLLDRTVTVIQQRKTSAYRGAALGLGIFPSLMAFAILIGHVSIVGAVLFVVGCVYWLLVVDVVTAAGARDKNSTI</sequence>
<feature type="transmembrane region" description="Helical" evidence="1">
    <location>
        <begin position="64"/>
        <end position="84"/>
    </location>
</feature>
<feature type="transmembrane region" description="Helical" evidence="1">
    <location>
        <begin position="123"/>
        <end position="148"/>
    </location>
</feature>
<evidence type="ECO:0000313" key="3">
    <source>
        <dbReference type="Proteomes" id="UP000494125"/>
    </source>
</evidence>
<proteinExistence type="predicted"/>
<feature type="transmembrane region" description="Helical" evidence="1">
    <location>
        <begin position="39"/>
        <end position="58"/>
    </location>
</feature>
<dbReference type="GeneID" id="93031399"/>
<keyword evidence="1" id="KW-0472">Membrane</keyword>
<feature type="transmembrane region" description="Helical" evidence="1">
    <location>
        <begin position="96"/>
        <end position="117"/>
    </location>
</feature>
<dbReference type="EMBL" id="CABVPN010000056">
    <property type="protein sequence ID" value="VWC29616.1"/>
    <property type="molecule type" value="Genomic_DNA"/>
</dbReference>
<dbReference type="Proteomes" id="UP000494125">
    <property type="component" value="Unassembled WGS sequence"/>
</dbReference>